<dbReference type="CDD" id="cd08272">
    <property type="entry name" value="MDR6"/>
    <property type="match status" value="1"/>
</dbReference>
<accession>A0ABX4JUS2</accession>
<dbReference type="InterPro" id="IPR020843">
    <property type="entry name" value="ER"/>
</dbReference>
<organism evidence="3 4">
    <name type="scientific">Rhizobium hidalgonense</name>
    <dbReference type="NCBI Taxonomy" id="1538159"/>
    <lineage>
        <taxon>Bacteria</taxon>
        <taxon>Pseudomonadati</taxon>
        <taxon>Pseudomonadota</taxon>
        <taxon>Alphaproteobacteria</taxon>
        <taxon>Hyphomicrobiales</taxon>
        <taxon>Rhizobiaceae</taxon>
        <taxon>Rhizobium/Agrobacterium group</taxon>
        <taxon>Rhizobium</taxon>
    </lineage>
</organism>
<dbReference type="Gene3D" id="3.90.180.10">
    <property type="entry name" value="Medium-chain alcohol dehydrogenases, catalytic domain"/>
    <property type="match status" value="1"/>
</dbReference>
<evidence type="ECO:0000259" key="2">
    <source>
        <dbReference type="SMART" id="SM00829"/>
    </source>
</evidence>
<dbReference type="InterPro" id="IPR051603">
    <property type="entry name" value="Zinc-ADH_QOR/CCCR"/>
</dbReference>
<dbReference type="SMART" id="SM00829">
    <property type="entry name" value="PKS_ER"/>
    <property type="match status" value="1"/>
</dbReference>
<evidence type="ECO:0000313" key="3">
    <source>
        <dbReference type="EMBL" id="PDT22601.1"/>
    </source>
</evidence>
<dbReference type="InterPro" id="IPR013154">
    <property type="entry name" value="ADH-like_N"/>
</dbReference>
<dbReference type="Pfam" id="PF08240">
    <property type="entry name" value="ADH_N"/>
    <property type="match status" value="1"/>
</dbReference>
<dbReference type="PANTHER" id="PTHR44154">
    <property type="entry name" value="QUINONE OXIDOREDUCTASE"/>
    <property type="match status" value="1"/>
</dbReference>
<dbReference type="Pfam" id="PF13602">
    <property type="entry name" value="ADH_zinc_N_2"/>
    <property type="match status" value="1"/>
</dbReference>
<reference evidence="3 4" key="1">
    <citation type="submission" date="2017-09" db="EMBL/GenBank/DDBJ databases">
        <title>Comparative genomics of rhizobia isolated from Phaseolus vulgaris in China.</title>
        <authorList>
            <person name="Tong W."/>
        </authorList>
    </citation>
    <scope>NUCLEOTIDE SEQUENCE [LARGE SCALE GENOMIC DNA]</scope>
    <source>
        <strain evidence="3 4">FH14</strain>
    </source>
</reference>
<keyword evidence="1" id="KW-0521">NADP</keyword>
<keyword evidence="4" id="KW-1185">Reference proteome</keyword>
<dbReference type="PANTHER" id="PTHR44154:SF1">
    <property type="entry name" value="QUINONE OXIDOREDUCTASE"/>
    <property type="match status" value="1"/>
</dbReference>
<dbReference type="Gene3D" id="3.40.50.720">
    <property type="entry name" value="NAD(P)-binding Rossmann-like Domain"/>
    <property type="match status" value="1"/>
</dbReference>
<proteinExistence type="predicted"/>
<dbReference type="EMBL" id="NWSY01000011">
    <property type="protein sequence ID" value="PDT22601.1"/>
    <property type="molecule type" value="Genomic_DNA"/>
</dbReference>
<dbReference type="InterPro" id="IPR011032">
    <property type="entry name" value="GroES-like_sf"/>
</dbReference>
<evidence type="ECO:0000256" key="1">
    <source>
        <dbReference type="ARBA" id="ARBA00022857"/>
    </source>
</evidence>
<dbReference type="RefSeq" id="WP_097534850.1">
    <property type="nucleotide sequence ID" value="NZ_LODW01000022.1"/>
</dbReference>
<gene>
    <name evidence="3" type="ORF">CO674_16295</name>
</gene>
<name>A0ABX4JUS2_9HYPH</name>
<dbReference type="SUPFAM" id="SSF51735">
    <property type="entry name" value="NAD(P)-binding Rossmann-fold domains"/>
    <property type="match status" value="1"/>
</dbReference>
<dbReference type="InterPro" id="IPR036291">
    <property type="entry name" value="NAD(P)-bd_dom_sf"/>
</dbReference>
<comment type="caution">
    <text evidence="3">The sequence shown here is derived from an EMBL/GenBank/DDBJ whole genome shotgun (WGS) entry which is preliminary data.</text>
</comment>
<feature type="domain" description="Enoyl reductase (ER)" evidence="2">
    <location>
        <begin position="14"/>
        <end position="328"/>
    </location>
</feature>
<sequence>MPVQSTMKALLAESPNSPLRIADLQRPVPGEAQVLVRIKASGVNPLDLKIRAGNAAHARHPLPAIVGIDMAGVVEEVGIGVSGFRRGDAVYGMTGGVGGVQGSLADFAAVDAALLAPKPQNLSMREAAALPLISITAWEGLVDRAGVRAGQKLLVIGGGGVGHIVAQIAKAAGAKAYVVDGASKADYLAGLGATPIDRDAEAVENYVAKHTGGKGFDLVYDTVGGQGLDTAFRAVSQFGHVVSCLGWGSHALAPLSFKAATYSGVFTLLPLLTGEGRAHHGEIMREMTKLAEAGKVMPKLDPRRFTLADANEAHQLIDDRQADGKLVVEIEGS</sequence>
<protein>
    <submittedName>
        <fullName evidence="3">Quinone oxidoreductase</fullName>
    </submittedName>
</protein>
<evidence type="ECO:0000313" key="4">
    <source>
        <dbReference type="Proteomes" id="UP000219914"/>
    </source>
</evidence>
<dbReference type="SUPFAM" id="SSF50129">
    <property type="entry name" value="GroES-like"/>
    <property type="match status" value="1"/>
</dbReference>
<dbReference type="Proteomes" id="UP000219914">
    <property type="component" value="Unassembled WGS sequence"/>
</dbReference>